<evidence type="ECO:0000256" key="3">
    <source>
        <dbReference type="RuleBase" id="RU000363"/>
    </source>
</evidence>
<dbReference type="Proteomes" id="UP000829291">
    <property type="component" value="Chromosome 6"/>
</dbReference>
<dbReference type="AlphaFoldDB" id="A0A6J0BGZ7"/>
<dbReference type="GO" id="GO:0016616">
    <property type="term" value="F:oxidoreductase activity, acting on the CH-OH group of donors, NAD or NADP as acceptor"/>
    <property type="evidence" value="ECO:0007669"/>
    <property type="project" value="UniProtKB-ARBA"/>
</dbReference>
<comment type="similarity">
    <text evidence="1 3">Belongs to the short-chain dehydrogenases/reductases (SDR) family.</text>
</comment>
<dbReference type="OrthoDB" id="1933717at2759"/>
<dbReference type="PRINTS" id="PR00081">
    <property type="entry name" value="GDHRDH"/>
</dbReference>
<dbReference type="KEGG" id="nlo:107219331"/>
<dbReference type="InParanoid" id="A0A6J0BGZ7"/>
<evidence type="ECO:0000256" key="1">
    <source>
        <dbReference type="ARBA" id="ARBA00006484"/>
    </source>
</evidence>
<proteinExistence type="inferred from homology"/>
<evidence type="ECO:0000313" key="4">
    <source>
        <dbReference type="Proteomes" id="UP000829291"/>
    </source>
</evidence>
<evidence type="ECO:0000313" key="5">
    <source>
        <dbReference type="RefSeq" id="XP_015513013.1"/>
    </source>
</evidence>
<dbReference type="RefSeq" id="XP_015513013.1">
    <property type="nucleotide sequence ID" value="XM_015657527.2"/>
</dbReference>
<organism evidence="5">
    <name type="scientific">Neodiprion lecontei</name>
    <name type="common">Redheaded pine sawfly</name>
    <dbReference type="NCBI Taxonomy" id="441921"/>
    <lineage>
        <taxon>Eukaryota</taxon>
        <taxon>Metazoa</taxon>
        <taxon>Ecdysozoa</taxon>
        <taxon>Arthropoda</taxon>
        <taxon>Hexapoda</taxon>
        <taxon>Insecta</taxon>
        <taxon>Pterygota</taxon>
        <taxon>Neoptera</taxon>
        <taxon>Endopterygota</taxon>
        <taxon>Hymenoptera</taxon>
        <taxon>Tenthredinoidea</taxon>
        <taxon>Diprionidae</taxon>
        <taxon>Diprioninae</taxon>
        <taxon>Neodiprion</taxon>
    </lineage>
</organism>
<protein>
    <submittedName>
        <fullName evidence="5">Farnesol dehydrogenase</fullName>
    </submittedName>
</protein>
<name>A0A6J0BGZ7_NEOLC</name>
<dbReference type="PANTHER" id="PTHR43115">
    <property type="entry name" value="DEHYDROGENASE/REDUCTASE SDR FAMILY MEMBER 11"/>
    <property type="match status" value="1"/>
</dbReference>
<dbReference type="InterPro" id="IPR036291">
    <property type="entry name" value="NAD(P)-bd_dom_sf"/>
</dbReference>
<dbReference type="SUPFAM" id="SSF51735">
    <property type="entry name" value="NAD(P)-binding Rossmann-fold domains"/>
    <property type="match status" value="1"/>
</dbReference>
<dbReference type="FunFam" id="3.40.50.720:FF:000047">
    <property type="entry name" value="NADP-dependent L-serine/L-allo-threonine dehydrogenase"/>
    <property type="match status" value="1"/>
</dbReference>
<dbReference type="PANTHER" id="PTHR43115:SF4">
    <property type="entry name" value="DEHYDROGENASE_REDUCTASE SDR FAMILY MEMBER 11"/>
    <property type="match status" value="1"/>
</dbReference>
<sequence>MIFKEWRYTQRRISLIVARNMDRWVNKVAVVTGASSGIGAAIAEAFLKEGLIVVGVARRLENLEALSVSNQEAKGKFYARQCDITNTEELLKTLKWVDNELGGIDILVNNAAIWSVKRVIDGNVEEFRKLLDLNVLATAVCVREAVDSMQRRNVAGHIININSMDGHWLPFMGNASLYPATKFAITIMTETVRRELAVANSRIKITSVSPGFVKTDIMRASGVPNPEHFLDNIPHLQPKSIADGVLYVLGTPEDVQVTELSIRPVGENA</sequence>
<evidence type="ECO:0000256" key="2">
    <source>
        <dbReference type="ARBA" id="ARBA00023002"/>
    </source>
</evidence>
<gene>
    <name evidence="5" type="primary">LOC107219331</name>
</gene>
<dbReference type="Pfam" id="PF00106">
    <property type="entry name" value="adh_short"/>
    <property type="match status" value="1"/>
</dbReference>
<dbReference type="InterPro" id="IPR020904">
    <property type="entry name" value="Sc_DH/Rdtase_CS"/>
</dbReference>
<dbReference type="PROSITE" id="PS00061">
    <property type="entry name" value="ADH_SHORT"/>
    <property type="match status" value="1"/>
</dbReference>
<dbReference type="InterPro" id="IPR002347">
    <property type="entry name" value="SDR_fam"/>
</dbReference>
<keyword evidence="4" id="KW-1185">Reference proteome</keyword>
<dbReference type="FunCoup" id="A0A6J0BGZ7">
    <property type="interactions" value="147"/>
</dbReference>
<dbReference type="PRINTS" id="PR00080">
    <property type="entry name" value="SDRFAMILY"/>
</dbReference>
<accession>A0A6J0BGZ7</accession>
<dbReference type="Gene3D" id="3.40.50.720">
    <property type="entry name" value="NAD(P)-binding Rossmann-like Domain"/>
    <property type="match status" value="1"/>
</dbReference>
<reference evidence="5" key="1">
    <citation type="submission" date="2025-08" db="UniProtKB">
        <authorList>
            <consortium name="RefSeq"/>
        </authorList>
    </citation>
    <scope>IDENTIFICATION</scope>
    <source>
        <tissue evidence="5">Thorax and Abdomen</tissue>
    </source>
</reference>
<dbReference type="GeneID" id="107219331"/>
<keyword evidence="2" id="KW-0560">Oxidoreductase</keyword>